<keyword evidence="9 26" id="KW-0472">Membrane</keyword>
<comment type="catalytic activity">
    <reaction evidence="14">
        <text>GDP(in) = GDP(out)</text>
        <dbReference type="Rhea" id="RHEA:76219"/>
        <dbReference type="ChEBI" id="CHEBI:58189"/>
    </reaction>
</comment>
<evidence type="ECO:0000256" key="17">
    <source>
        <dbReference type="ARBA" id="ARBA00036284"/>
    </source>
</evidence>
<evidence type="ECO:0000256" key="19">
    <source>
        <dbReference type="ARBA" id="ARBA00036345"/>
    </source>
</evidence>
<feature type="transmembrane region" description="Helical" evidence="26">
    <location>
        <begin position="342"/>
        <end position="360"/>
    </location>
</feature>
<evidence type="ECO:0000256" key="3">
    <source>
        <dbReference type="ARBA" id="ARBA00009203"/>
    </source>
</evidence>
<keyword evidence="4" id="KW-0813">Transport</keyword>
<evidence type="ECO:0000256" key="13">
    <source>
        <dbReference type="ARBA" id="ARBA00035924"/>
    </source>
</evidence>
<comment type="catalytic activity">
    <reaction evidence="21">
        <text>2-oxoglutarate(in) = 2-oxoglutarate(out)</text>
        <dbReference type="Rhea" id="RHEA:76231"/>
        <dbReference type="ChEBI" id="CHEBI:16810"/>
    </reaction>
</comment>
<evidence type="ECO:0000256" key="21">
    <source>
        <dbReference type="ARBA" id="ARBA00036724"/>
    </source>
</evidence>
<comment type="catalytic activity">
    <reaction evidence="17">
        <text>GTP(in) = GTP(out)</text>
        <dbReference type="Rhea" id="RHEA:75787"/>
        <dbReference type="ChEBI" id="CHEBI:37565"/>
    </reaction>
</comment>
<protein>
    <recommendedName>
        <fullName evidence="23">Solute carrier family 22 member 7</fullName>
    </recommendedName>
    <alternativeName>
        <fullName evidence="24">Organic anion transporter 2</fullName>
    </alternativeName>
</protein>
<evidence type="ECO:0000256" key="2">
    <source>
        <dbReference type="ARBA" id="ARBA00004554"/>
    </source>
</evidence>
<dbReference type="OrthoDB" id="2544694at2759"/>
<feature type="transmembrane region" description="Helical" evidence="26">
    <location>
        <begin position="372"/>
        <end position="392"/>
    </location>
</feature>
<comment type="catalytic activity">
    <reaction evidence="19">
        <text>prostaglandin E2(out) = prostaglandin E2(in)</text>
        <dbReference type="Rhea" id="RHEA:50984"/>
        <dbReference type="ChEBI" id="CHEBI:606564"/>
    </reaction>
</comment>
<feature type="transmembrane region" description="Helical" evidence="26">
    <location>
        <begin position="224"/>
        <end position="246"/>
    </location>
</feature>
<evidence type="ECO:0000256" key="7">
    <source>
        <dbReference type="ARBA" id="ARBA00022989"/>
    </source>
</evidence>
<evidence type="ECO:0000256" key="9">
    <source>
        <dbReference type="ARBA" id="ARBA00023136"/>
    </source>
</evidence>
<organism evidence="28 29">
    <name type="scientific">Urocolius indicus</name>
    <name type="common">Red-faced mousebird</name>
    <name type="synonym">Colius indicus</name>
    <dbReference type="NCBI Taxonomy" id="458196"/>
    <lineage>
        <taxon>Eukaryota</taxon>
        <taxon>Metazoa</taxon>
        <taxon>Chordata</taxon>
        <taxon>Craniata</taxon>
        <taxon>Vertebrata</taxon>
        <taxon>Euteleostomi</taxon>
        <taxon>Archelosauria</taxon>
        <taxon>Archosauria</taxon>
        <taxon>Dinosauria</taxon>
        <taxon>Saurischia</taxon>
        <taxon>Theropoda</taxon>
        <taxon>Coelurosauria</taxon>
        <taxon>Aves</taxon>
        <taxon>Neognathae</taxon>
        <taxon>Neoaves</taxon>
        <taxon>Telluraves</taxon>
        <taxon>Coraciimorphae</taxon>
        <taxon>Coliiformes</taxon>
        <taxon>Coliidae</taxon>
        <taxon>Urocolius</taxon>
    </lineage>
</organism>
<evidence type="ECO:0000256" key="8">
    <source>
        <dbReference type="ARBA" id="ARBA00023065"/>
    </source>
</evidence>
<sequence length="524" mass="58689">MKFEDLFLEIGGFGRFQILVLFTLCLPRINLPMHFLLHNFLAATPSHHCAIPHQEAFVNLTMEEVLLISIPREPDGTFRSCEMFSQPQFHLLLNSSLQPENNSIVQHCQHGWVYDHSQFTSTISTQWDLVCEQRGLNQATATFFFIGVTMGAVVFGYLSDRFGRKSMLLLSLVCSVILGMLSAASVSYSMLVITRTLTGVALSGVSLIVLPLGMEWVDIQHRTFSGILLSIFWSVGNMLLALTAYLVREWHWLLVAVTGPCLLSIVCLWWVPESARWLIANGKVKQAHRNLIKCARMNGKKDFALFPSFYLSQALRRMTTDKKAGENYSYISLFRTPVLRKISLCSGVVWFGVAFSYYGMSLNLTGFGLNMYVSQFVFGIIEIPAKMVMYVLVNRIGRRQSQAWTLILTGLCIGANTIIPKPFSSLRSVVAVLGKGFSEAAFTTVFLYTSELYPTVLRQNGMGYTSFMARLGGALAPLMFLLDEVWRSLPEVTYCTTAVCSGLVAFLLPETLNVRLPEGIEDLE</sequence>
<evidence type="ECO:0000256" key="10">
    <source>
        <dbReference type="ARBA" id="ARBA00035784"/>
    </source>
</evidence>
<evidence type="ECO:0000256" key="25">
    <source>
        <dbReference type="ARBA" id="ARBA00051037"/>
    </source>
</evidence>
<keyword evidence="7 26" id="KW-1133">Transmembrane helix</keyword>
<evidence type="ECO:0000256" key="24">
    <source>
        <dbReference type="ARBA" id="ARBA00042363"/>
    </source>
</evidence>
<feature type="domain" description="Major facilitator superfamily (MFS) profile" evidence="27">
    <location>
        <begin position="87"/>
        <end position="512"/>
    </location>
</feature>
<proteinExistence type="inferred from homology"/>
<feature type="non-terminal residue" evidence="28">
    <location>
        <position position="524"/>
    </location>
</feature>
<comment type="catalytic activity">
    <reaction evidence="11">
        <text>glutarate(in) = glutarate(out)</text>
        <dbReference type="Rhea" id="RHEA:76251"/>
        <dbReference type="ChEBI" id="CHEBI:30921"/>
    </reaction>
</comment>
<comment type="subcellular location">
    <subcellularLocation>
        <location evidence="1">Apical cell membrane</location>
        <topology evidence="1">Multi-pass membrane protein</topology>
    </subcellularLocation>
    <subcellularLocation>
        <location evidence="2">Basolateral cell membrane</location>
        <topology evidence="2">Multi-pass membrane protein</topology>
    </subcellularLocation>
</comment>
<evidence type="ECO:0000256" key="11">
    <source>
        <dbReference type="ARBA" id="ARBA00035836"/>
    </source>
</evidence>
<comment type="catalytic activity">
    <reaction evidence="16">
        <text>estrone 3-sulfate(out) = estrone 3-sulfate(in)</text>
        <dbReference type="Rhea" id="RHEA:71835"/>
        <dbReference type="ChEBI" id="CHEBI:60050"/>
    </reaction>
</comment>
<evidence type="ECO:0000259" key="27">
    <source>
        <dbReference type="PROSITE" id="PS50850"/>
    </source>
</evidence>
<name>A0A852KK92_UROIN</name>
<dbReference type="InterPro" id="IPR011701">
    <property type="entry name" value="MFS"/>
</dbReference>
<evidence type="ECO:0000256" key="23">
    <source>
        <dbReference type="ARBA" id="ARBA00039896"/>
    </source>
</evidence>
<comment type="catalytic activity">
    <reaction evidence="22">
        <text>urate(out) = urate(in)</text>
        <dbReference type="Rhea" id="RHEA:60368"/>
        <dbReference type="ChEBI" id="CHEBI:17775"/>
    </reaction>
</comment>
<comment type="caution">
    <text evidence="28">The sequence shown here is derived from an EMBL/GenBank/DDBJ whole genome shotgun (WGS) entry which is preliminary data.</text>
</comment>
<comment type="catalytic activity">
    <reaction evidence="13">
        <text>creatinine(in) = creatinine(out)</text>
        <dbReference type="Rhea" id="RHEA:74539"/>
        <dbReference type="ChEBI" id="CHEBI:16737"/>
    </reaction>
</comment>
<gene>
    <name evidence="28" type="primary">Slc22a7</name>
    <name evidence="28" type="ORF">UROIND_R14503</name>
</gene>
<keyword evidence="29" id="KW-1185">Reference proteome</keyword>
<dbReference type="GO" id="GO:0008514">
    <property type="term" value="F:organic anion transmembrane transporter activity"/>
    <property type="evidence" value="ECO:0007669"/>
    <property type="project" value="UniProtKB-ARBA"/>
</dbReference>
<dbReference type="CDD" id="cd17447">
    <property type="entry name" value="MFS_SLC22A7_OAT2"/>
    <property type="match status" value="1"/>
</dbReference>
<evidence type="ECO:0000256" key="20">
    <source>
        <dbReference type="ARBA" id="ARBA00036413"/>
    </source>
</evidence>
<dbReference type="SUPFAM" id="SSF103473">
    <property type="entry name" value="MFS general substrate transporter"/>
    <property type="match status" value="1"/>
</dbReference>
<accession>A0A852KK92</accession>
<dbReference type="PROSITE" id="PS50850">
    <property type="entry name" value="MFS"/>
    <property type="match status" value="1"/>
</dbReference>
<keyword evidence="6 26" id="KW-0812">Transmembrane</keyword>
<comment type="catalytic activity">
    <reaction evidence="20">
        <text>GMP(in) = GMP(out)</text>
        <dbReference type="Rhea" id="RHEA:76211"/>
        <dbReference type="ChEBI" id="CHEBI:58115"/>
    </reaction>
</comment>
<evidence type="ECO:0000256" key="16">
    <source>
        <dbReference type="ARBA" id="ARBA00036221"/>
    </source>
</evidence>
<keyword evidence="5" id="KW-1003">Cell membrane</keyword>
<reference evidence="28" key="1">
    <citation type="submission" date="2020-02" db="EMBL/GenBank/DDBJ databases">
        <title>Bird 10,000 Genomes (B10K) Project - Family phase.</title>
        <authorList>
            <person name="Zhang G."/>
        </authorList>
    </citation>
    <scope>NUCLEOTIDE SEQUENCE</scope>
    <source>
        <strain evidence="28">B10K-DU-030-59</strain>
    </source>
</reference>
<evidence type="ECO:0000256" key="18">
    <source>
        <dbReference type="ARBA" id="ARBA00036308"/>
    </source>
</evidence>
<feature type="transmembrane region" description="Helical" evidence="26">
    <location>
        <begin position="192"/>
        <end position="212"/>
    </location>
</feature>
<dbReference type="Gene3D" id="1.20.1250.20">
    <property type="entry name" value="MFS general substrate transporter like domains"/>
    <property type="match status" value="1"/>
</dbReference>
<evidence type="ECO:0000256" key="1">
    <source>
        <dbReference type="ARBA" id="ARBA00004424"/>
    </source>
</evidence>
<evidence type="ECO:0000256" key="14">
    <source>
        <dbReference type="ARBA" id="ARBA00035994"/>
    </source>
</evidence>
<comment type="catalytic activity">
    <reaction evidence="15">
        <text>3',5'-cyclic AMP(in) = 3',5'-cyclic AMP(out)</text>
        <dbReference type="Rhea" id="RHEA:76223"/>
        <dbReference type="ChEBI" id="CHEBI:58165"/>
    </reaction>
</comment>
<feature type="transmembrane region" description="Helical" evidence="26">
    <location>
        <begin position="252"/>
        <end position="271"/>
    </location>
</feature>
<evidence type="ECO:0000256" key="5">
    <source>
        <dbReference type="ARBA" id="ARBA00022475"/>
    </source>
</evidence>
<dbReference type="GO" id="GO:0006811">
    <property type="term" value="P:monoatomic ion transport"/>
    <property type="evidence" value="ECO:0007669"/>
    <property type="project" value="UniProtKB-KW"/>
</dbReference>
<evidence type="ECO:0000256" key="4">
    <source>
        <dbReference type="ARBA" id="ARBA00022448"/>
    </source>
</evidence>
<dbReference type="AlphaFoldDB" id="A0A852KK92"/>
<dbReference type="Proteomes" id="UP000654395">
    <property type="component" value="Unassembled WGS sequence"/>
</dbReference>
<evidence type="ECO:0000256" key="22">
    <source>
        <dbReference type="ARBA" id="ARBA00036870"/>
    </source>
</evidence>
<feature type="transmembrane region" description="Helical" evidence="26">
    <location>
        <begin position="167"/>
        <end position="186"/>
    </location>
</feature>
<keyword evidence="8" id="KW-0406">Ion transport</keyword>
<comment type="catalytic activity">
    <reaction evidence="18">
        <text>3',5'-cyclic GMP(in) = 3',5'-cyclic GMP(out)</text>
        <dbReference type="Rhea" id="RHEA:76207"/>
        <dbReference type="ChEBI" id="CHEBI:57746"/>
    </reaction>
</comment>
<evidence type="ECO:0000313" key="29">
    <source>
        <dbReference type="Proteomes" id="UP000654395"/>
    </source>
</evidence>
<dbReference type="FunFam" id="1.20.1250.20:FF:000170">
    <property type="entry name" value="Solute carrier family 22 member 7"/>
    <property type="match status" value="1"/>
</dbReference>
<evidence type="ECO:0000256" key="26">
    <source>
        <dbReference type="SAM" id="Phobius"/>
    </source>
</evidence>
<feature type="transmembrane region" description="Helical" evidence="26">
    <location>
        <begin position="139"/>
        <end position="158"/>
    </location>
</feature>
<dbReference type="PANTHER" id="PTHR24064">
    <property type="entry name" value="SOLUTE CARRIER FAMILY 22 MEMBER"/>
    <property type="match status" value="1"/>
</dbReference>
<comment type="catalytic activity">
    <reaction evidence="10">
        <text>guanosine(in) = guanosine(out)</text>
        <dbReference type="Rhea" id="RHEA:75371"/>
        <dbReference type="ChEBI" id="CHEBI:16750"/>
    </reaction>
</comment>
<dbReference type="GO" id="GO:0016324">
    <property type="term" value="C:apical plasma membrane"/>
    <property type="evidence" value="ECO:0007669"/>
    <property type="project" value="UniProtKB-SubCell"/>
</dbReference>
<dbReference type="InterPro" id="IPR036259">
    <property type="entry name" value="MFS_trans_sf"/>
</dbReference>
<evidence type="ECO:0000313" key="28">
    <source>
        <dbReference type="EMBL" id="NXX77330.1"/>
    </source>
</evidence>
<feature type="non-terminal residue" evidence="28">
    <location>
        <position position="1"/>
    </location>
</feature>
<evidence type="ECO:0000256" key="6">
    <source>
        <dbReference type="ARBA" id="ARBA00022692"/>
    </source>
</evidence>
<evidence type="ECO:0000256" key="12">
    <source>
        <dbReference type="ARBA" id="ARBA00035870"/>
    </source>
</evidence>
<dbReference type="Pfam" id="PF07690">
    <property type="entry name" value="MFS_1"/>
    <property type="match status" value="1"/>
</dbReference>
<comment type="catalytic activity">
    <reaction evidence="12">
        <text>2'-deoxyguanosine(in) = 2'-deoxyguanosine(out)</text>
        <dbReference type="Rhea" id="RHEA:76215"/>
        <dbReference type="ChEBI" id="CHEBI:17172"/>
    </reaction>
</comment>
<comment type="catalytic activity">
    <reaction evidence="25">
        <text>orotate(out) + L-glutamate(in) = orotate(in) + L-glutamate(out)</text>
        <dbReference type="Rhea" id="RHEA:72043"/>
        <dbReference type="ChEBI" id="CHEBI:29985"/>
        <dbReference type="ChEBI" id="CHEBI:30839"/>
    </reaction>
</comment>
<dbReference type="InterPro" id="IPR020846">
    <property type="entry name" value="MFS_dom"/>
</dbReference>
<comment type="similarity">
    <text evidence="3">Belongs to the major facilitator (TC 2.A.1) superfamily. Organic cation transporter (TC 2.A.1.19) family.</text>
</comment>
<evidence type="ECO:0000256" key="15">
    <source>
        <dbReference type="ARBA" id="ARBA00036196"/>
    </source>
</evidence>
<dbReference type="EMBL" id="WBNH01003621">
    <property type="protein sequence ID" value="NXX77330.1"/>
    <property type="molecule type" value="Genomic_DNA"/>
</dbReference>
<dbReference type="GO" id="GO:0015132">
    <property type="term" value="F:prostaglandin transmembrane transporter activity"/>
    <property type="evidence" value="ECO:0007669"/>
    <property type="project" value="UniProtKB-ARBA"/>
</dbReference>
<dbReference type="GO" id="GO:0016323">
    <property type="term" value="C:basolateral plasma membrane"/>
    <property type="evidence" value="ECO:0007669"/>
    <property type="project" value="UniProtKB-SubCell"/>
</dbReference>